<proteinExistence type="predicted"/>
<feature type="non-terminal residue" evidence="1">
    <location>
        <position position="1"/>
    </location>
</feature>
<accession>A0A7Z1HPM1</accession>
<dbReference type="EMBL" id="PDOM01000219">
    <property type="protein sequence ID" value="PHP46472.1"/>
    <property type="molecule type" value="Genomic_DNA"/>
</dbReference>
<dbReference type="AlphaFoldDB" id="A0A7Z1HPM1"/>
<dbReference type="InterPro" id="IPR021098">
    <property type="entry name" value="Phage_P22_Gp10"/>
</dbReference>
<dbReference type="Pfam" id="PF11134">
    <property type="entry name" value="Phage_stabilise"/>
    <property type="match status" value="1"/>
</dbReference>
<gene>
    <name evidence="1" type="ORF">CR088_27340</name>
</gene>
<organism evidence="1 2">
    <name type="scientific">Salmonella dublin</name>
    <dbReference type="NCBI Taxonomy" id="98360"/>
    <lineage>
        <taxon>Bacteria</taxon>
        <taxon>Pseudomonadati</taxon>
        <taxon>Pseudomonadota</taxon>
        <taxon>Gammaproteobacteria</taxon>
        <taxon>Enterobacterales</taxon>
        <taxon>Enterobacteriaceae</taxon>
        <taxon>Salmonella</taxon>
    </lineage>
</organism>
<dbReference type="Proteomes" id="UP000221568">
    <property type="component" value="Unassembled WGS sequence"/>
</dbReference>
<feature type="non-terminal residue" evidence="1">
    <location>
        <position position="95"/>
    </location>
</feature>
<sequence length="95" mass="10932">FDSHELLIIHLPRHVLVYDASSSQNGPQWCVLKTGLYDDVYRAIDFMYEGNQITCGDKSEAVTGQLQFDISSQYDKQQEHLLFTPLFKADNARCF</sequence>
<protein>
    <submittedName>
        <fullName evidence="1">Uncharacterized protein</fullName>
    </submittedName>
</protein>
<evidence type="ECO:0000313" key="2">
    <source>
        <dbReference type="Proteomes" id="UP000221568"/>
    </source>
</evidence>
<comment type="caution">
    <text evidence="1">The sequence shown here is derived from an EMBL/GenBank/DDBJ whole genome shotgun (WGS) entry which is preliminary data.</text>
</comment>
<name>A0A7Z1HPM1_SALDU</name>
<evidence type="ECO:0000313" key="1">
    <source>
        <dbReference type="EMBL" id="PHP46472.1"/>
    </source>
</evidence>
<reference evidence="1 2" key="1">
    <citation type="submission" date="2017-10" db="EMBL/GenBank/DDBJ databases">
        <title>Characterization of the Virulence Potential of Salmonella enterica Isolates Carrying Incompatibility Group FIB Plasmids using Caco-2 Intestinal Epithelial Cells.</title>
        <authorList>
            <person name="Sanad Y."/>
            <person name="Khajanchi B."/>
            <person name="Deck J."/>
            <person name="Cox J."/>
            <person name="Thaker R."/>
            <person name="Han J."/>
            <person name="Nayak R."/>
            <person name="Foley S."/>
        </authorList>
    </citation>
    <scope>NUCLEOTIDE SEQUENCE [LARGE SCALE GENOMIC DNA]</scope>
    <source>
        <strain evidence="1 2">SE853</strain>
    </source>
</reference>
<dbReference type="RefSeq" id="WP_230320495.1">
    <property type="nucleotide sequence ID" value="NZ_PDOM01000219.1"/>
</dbReference>